<keyword evidence="1" id="KW-0540">Nuclease</keyword>
<dbReference type="Pfam" id="PF12705">
    <property type="entry name" value="PDDEXK_1"/>
    <property type="match status" value="1"/>
</dbReference>
<evidence type="ECO:0000256" key="9">
    <source>
        <dbReference type="ARBA" id="ARBA00023204"/>
    </source>
</evidence>
<accession>W0FQE6</accession>
<dbReference type="Gene3D" id="3.40.50.300">
    <property type="entry name" value="P-loop containing nucleotide triphosphate hydrolases"/>
    <property type="match status" value="3"/>
</dbReference>
<dbReference type="PANTHER" id="PTHR30591">
    <property type="entry name" value="RECBCD ENZYME SUBUNIT RECC"/>
    <property type="match status" value="1"/>
</dbReference>
<keyword evidence="6" id="KW-0269">Exonuclease</keyword>
<evidence type="ECO:0000256" key="2">
    <source>
        <dbReference type="ARBA" id="ARBA00022741"/>
    </source>
</evidence>
<evidence type="ECO:0000259" key="10">
    <source>
        <dbReference type="PROSITE" id="PS51217"/>
    </source>
</evidence>
<organism evidence="11">
    <name type="scientific">uncultured bacterium Contigcl_47</name>
    <dbReference type="NCBI Taxonomy" id="1393673"/>
    <lineage>
        <taxon>Bacteria</taxon>
        <taxon>environmental samples</taxon>
    </lineage>
</organism>
<sequence>MRIYTGRSSLMEPAMIRVLRRGMEAGEKDHIVVVPKQLTLQTERMLLSALALKGSFRLLVLSPERLCGRIFEAAGQPEGARVDERGRVMLVRAAVRSVDDRLVLYHGASARRGFAERCARQLELIRQAGLTPDRLFACACQAEGMLRMKLDDLGIILEAYESLLEGRYQDGETEFAEAVDRAGDAGFLRDACVLFYGFDLAPPSLHRLMAAVAAACPDTHVFLPLANDESARDFDTYLPLKGCLERLTVAARRADVWPERVMVEADGPSDDHRLSLGAPRQAPELARLSGELFAFPVSPSPSPKAPTRVQAVTLRDPMEECRFAAALCRRLAMKNDWRWNDMLILCRDIDGYRQPLKEAFRAYGVPLFLSASRAASRHPLAESLTDALRLAEAAPRTEDALALLRAGYMPLERDEANRLANFIEKYALKPWALLRPLRRGNEAEREALEPVRARFAAPISALKQRMQRARTLKDQLTAVYGFLEDIDAADQLRDRLNALAAVGLMEQAGEEGQVFNRIVGALDQMAELMGDRPLPVAELRQTLTESLDAAIIKPLPQSGDAVYAQTTDRITAQRVKALLILGETDQPGTDTDGLLNPAQTQQFSRLARAWLGSDGMELSRMRRFYLKTAVEMAGEYLCVSAPLSALDGGAQHPGALLALVKGVFPALSVRGGISDDTGVQWMLRGAPAAAAASAARSLGALDEGEPAEAWDTAALAGLMQVSPAPQDADVCRALAQIDMALRRGESADALNPETARALYGALRRQSISRLEQYARCPFAYFTRYGLKPERIEPFQLNVQDEGTFFHNAVHEFLLASMEDLNRLDGDEAGRRMDGIADRLLDTMEAEGPLGDSAVALAERRRLKATARTCAAVLAGHMQGSRFAPAALETDFGTEDGVARLTVNAVTGECTLEGRIDRIDEWAEGGYLRVIDYKRGGKPLALDEVWHGLSLQLPVYLAAALKKRGEQSAGVYYFGLDEGIMAIQSTDPGEVEQARLDHFRLTGLAPDDLALLEAQSPNFQQVLNVKVNTGGTLRKGTLATDANGFQALMNRTLKKAGEHLDGIRAGQVNVAPSQFRQQNACQYCDWRDICQFDERLDGRKGE</sequence>
<keyword evidence="7" id="KW-0067">ATP-binding</keyword>
<dbReference type="Gene3D" id="3.90.320.10">
    <property type="match status" value="1"/>
</dbReference>
<dbReference type="GO" id="GO:0003677">
    <property type="term" value="F:DNA binding"/>
    <property type="evidence" value="ECO:0007669"/>
    <property type="project" value="UniProtKB-KW"/>
</dbReference>
<proteinExistence type="predicted"/>
<dbReference type="GO" id="GO:0005524">
    <property type="term" value="F:ATP binding"/>
    <property type="evidence" value="ECO:0007669"/>
    <property type="project" value="UniProtKB-KW"/>
</dbReference>
<protein>
    <submittedName>
        <fullName evidence="11">ATP-dependent nuclease subunit B</fullName>
    </submittedName>
</protein>
<dbReference type="InterPro" id="IPR038726">
    <property type="entry name" value="PDDEXK_AddAB-type"/>
</dbReference>
<keyword evidence="4" id="KW-0378">Hydrolase</keyword>
<keyword evidence="5" id="KW-0347">Helicase</keyword>
<evidence type="ECO:0000256" key="8">
    <source>
        <dbReference type="ARBA" id="ARBA00023125"/>
    </source>
</evidence>
<dbReference type="Pfam" id="PF21445">
    <property type="entry name" value="ADDB_N"/>
    <property type="match status" value="1"/>
</dbReference>
<evidence type="ECO:0000256" key="5">
    <source>
        <dbReference type="ARBA" id="ARBA00022806"/>
    </source>
</evidence>
<dbReference type="InterPro" id="IPR049035">
    <property type="entry name" value="ADDB_N"/>
</dbReference>
<keyword evidence="2" id="KW-0547">Nucleotide-binding</keyword>
<evidence type="ECO:0000256" key="7">
    <source>
        <dbReference type="ARBA" id="ARBA00022840"/>
    </source>
</evidence>
<dbReference type="GO" id="GO:0006281">
    <property type="term" value="P:DNA repair"/>
    <property type="evidence" value="ECO:0007669"/>
    <property type="project" value="UniProtKB-KW"/>
</dbReference>
<evidence type="ECO:0000256" key="3">
    <source>
        <dbReference type="ARBA" id="ARBA00022763"/>
    </source>
</evidence>
<dbReference type="PANTHER" id="PTHR30591:SF1">
    <property type="entry name" value="RECBCD ENZYME SUBUNIT RECC"/>
    <property type="match status" value="1"/>
</dbReference>
<keyword evidence="9" id="KW-0234">DNA repair</keyword>
<dbReference type="GO" id="GO:0004527">
    <property type="term" value="F:exonuclease activity"/>
    <property type="evidence" value="ECO:0007669"/>
    <property type="project" value="UniProtKB-KW"/>
</dbReference>
<dbReference type="EMBL" id="KC246848">
    <property type="protein sequence ID" value="AHF25714.1"/>
    <property type="molecule type" value="Genomic_DNA"/>
</dbReference>
<feature type="domain" description="UvrD-like helicase C-terminal" evidence="10">
    <location>
        <begin position="278"/>
        <end position="548"/>
    </location>
</feature>
<evidence type="ECO:0000256" key="4">
    <source>
        <dbReference type="ARBA" id="ARBA00022801"/>
    </source>
</evidence>
<dbReference type="InterPro" id="IPR011604">
    <property type="entry name" value="PDDEXK-like_dom_sf"/>
</dbReference>
<dbReference type="InterPro" id="IPR027417">
    <property type="entry name" value="P-loop_NTPase"/>
</dbReference>
<dbReference type="InterPro" id="IPR014017">
    <property type="entry name" value="DNA_helicase_UvrD-like_C"/>
</dbReference>
<name>W0FQE6_9BACT</name>
<evidence type="ECO:0000313" key="11">
    <source>
        <dbReference type="EMBL" id="AHF25714.1"/>
    </source>
</evidence>
<evidence type="ECO:0000256" key="1">
    <source>
        <dbReference type="ARBA" id="ARBA00022722"/>
    </source>
</evidence>
<dbReference type="PROSITE" id="PS51217">
    <property type="entry name" value="UVRD_HELICASE_CTER"/>
    <property type="match status" value="1"/>
</dbReference>
<dbReference type="GO" id="GO:0006310">
    <property type="term" value="P:DNA recombination"/>
    <property type="evidence" value="ECO:0007669"/>
    <property type="project" value="TreeGrafter"/>
</dbReference>
<dbReference type="SUPFAM" id="SSF52540">
    <property type="entry name" value="P-loop containing nucleoside triphosphate hydrolases"/>
    <property type="match status" value="1"/>
</dbReference>
<keyword evidence="3" id="KW-0227">DNA damage</keyword>
<dbReference type="GO" id="GO:0004386">
    <property type="term" value="F:helicase activity"/>
    <property type="evidence" value="ECO:0007669"/>
    <property type="project" value="UniProtKB-KW"/>
</dbReference>
<keyword evidence="8" id="KW-0238">DNA-binding</keyword>
<dbReference type="AlphaFoldDB" id="W0FQE6"/>
<reference evidence="11" key="1">
    <citation type="journal article" date="2013" name="PLoS ONE">
        <title>Metagenomic insights into the carbohydrate-active enzymes carried by the microorganisms adhering to solid digesta in the rumen of cows.</title>
        <authorList>
            <person name="Wang L."/>
            <person name="Hatem A."/>
            <person name="Catalyurek U.V."/>
            <person name="Morrison M."/>
            <person name="Yu Z."/>
        </authorList>
    </citation>
    <scope>NUCLEOTIDE SEQUENCE</scope>
</reference>
<evidence type="ECO:0000256" key="6">
    <source>
        <dbReference type="ARBA" id="ARBA00022839"/>
    </source>
</evidence>